<dbReference type="EMBL" id="DS990442">
    <property type="protein sequence ID" value="EEQ63191.1"/>
    <property type="molecule type" value="Genomic_DNA"/>
</dbReference>
<dbReference type="RefSeq" id="WP_005021415.1">
    <property type="nucleotide sequence ID" value="NZ_DS990442.1"/>
</dbReference>
<reference evidence="4" key="1">
    <citation type="journal article" date="2014" name="Genome Announc.">
        <title>Draft genome sequences of six enterohepatic helicobacter species isolated from humans and one from rhesus macaques.</title>
        <authorList>
            <person name="Shen Z."/>
            <person name="Sheh A."/>
            <person name="Young S.K."/>
            <person name="Abouelliel A."/>
            <person name="Ward D.V."/>
            <person name="Earl A.M."/>
            <person name="Fox J.G."/>
        </authorList>
    </citation>
    <scope>NUCLEOTIDE SEQUENCE [LARGE SCALE GENOMIC DNA]</scope>
    <source>
        <strain evidence="4">MIT 98-5489</strain>
    </source>
</reference>
<accession>C5EZ76</accession>
<dbReference type="CDD" id="cd09726">
    <property type="entry name" value="RAMP_I_III"/>
    <property type="match status" value="2"/>
</dbReference>
<name>C5EZ76_9HELI</name>
<organism evidence="3 4">
    <name type="scientific">Helicobacter pullorum MIT 98-5489</name>
    <dbReference type="NCBI Taxonomy" id="537972"/>
    <lineage>
        <taxon>Bacteria</taxon>
        <taxon>Pseudomonadati</taxon>
        <taxon>Campylobacterota</taxon>
        <taxon>Epsilonproteobacteria</taxon>
        <taxon>Campylobacterales</taxon>
        <taxon>Helicobacteraceae</taxon>
        <taxon>Helicobacter</taxon>
    </lineage>
</organism>
<keyword evidence="1" id="KW-0051">Antiviral defense</keyword>
<dbReference type="Pfam" id="PF03787">
    <property type="entry name" value="RAMPs"/>
    <property type="match status" value="2"/>
</dbReference>
<proteinExistence type="predicted"/>
<dbReference type="eggNOG" id="COG1337">
    <property type="taxonomic scope" value="Bacteria"/>
</dbReference>
<gene>
    <name evidence="3" type="ORF">HPMG_00648</name>
</gene>
<feature type="domain" description="CRISPR type III-associated protein" evidence="2">
    <location>
        <begin position="29"/>
        <end position="208"/>
    </location>
</feature>
<evidence type="ECO:0000259" key="2">
    <source>
        <dbReference type="Pfam" id="PF03787"/>
    </source>
</evidence>
<feature type="domain" description="CRISPR type III-associated protein" evidence="2">
    <location>
        <begin position="298"/>
        <end position="435"/>
    </location>
</feature>
<evidence type="ECO:0000313" key="3">
    <source>
        <dbReference type="EMBL" id="EEQ63191.1"/>
    </source>
</evidence>
<dbReference type="PANTHER" id="PTHR35579:SF3">
    <property type="entry name" value="CRISPR SYSTEM CMS ENDORIBONUCLEASE CSM3"/>
    <property type="match status" value="1"/>
</dbReference>
<evidence type="ECO:0000313" key="4">
    <source>
        <dbReference type="Proteomes" id="UP000003953"/>
    </source>
</evidence>
<protein>
    <submittedName>
        <fullName evidence="3">CRISPR-associated RAMP protein</fullName>
    </submittedName>
</protein>
<dbReference type="InterPro" id="IPR052216">
    <property type="entry name" value="CRISPR_Csm3_endoribonuclease"/>
</dbReference>
<dbReference type="InterPro" id="IPR005537">
    <property type="entry name" value="RAMP_III_fam"/>
</dbReference>
<dbReference type="PANTHER" id="PTHR35579">
    <property type="entry name" value="CRISPR SYSTEM CMS ENDORIBONUCLEASE CSM3"/>
    <property type="match status" value="1"/>
</dbReference>
<dbReference type="GO" id="GO:0051607">
    <property type="term" value="P:defense response to virus"/>
    <property type="evidence" value="ECO:0007669"/>
    <property type="project" value="UniProtKB-KW"/>
</dbReference>
<evidence type="ECO:0000256" key="1">
    <source>
        <dbReference type="ARBA" id="ARBA00023118"/>
    </source>
</evidence>
<sequence length="445" mass="50185">MEVVGNSSTKGFLMGEVMSNKHLIAHIVFEAKTALKVGSSNYDFLQDSPIMRDWNGLPMILGTSLAGVLRKSMVEFLKNCGKDDLWEVNEVFGDSCQKGSKVIFTNALLLDNQNKVYENLLLEKTDFLKLFNILPKRQNTAITEKGVAKDKSKRDNEVVFAGTRFKFGIEMLCETSEDEKRFFLLLDLLNLLTFRIGSGSSKGFGAIKILKISYDEFEVNSKRYVEFANSLNGTQELKREYCPQECKFEKYDMYELHLKAENFFIFGSGGCDDEVDCVGSYEMVLCYQEENLSEKSKRILIPASSIKGAISHRTTYYYNMANNEDAKEVREIFGSEGELEGAKGKILMSDLYLTNNENQKIFAHNKIDSFRGGVINGALFQEKVESVNEEFKIEIWVERNIKQEAINAFENALRDVANGMLALGGLGNKGHGFFSGKVLKNGVEI</sequence>
<dbReference type="HOGENOM" id="CLU_041901_0_0_7"/>
<dbReference type="Proteomes" id="UP000003953">
    <property type="component" value="Unassembled WGS sequence"/>
</dbReference>
<dbReference type="AlphaFoldDB" id="C5EZ76"/>
<keyword evidence="4" id="KW-1185">Reference proteome</keyword>